<dbReference type="RefSeq" id="WP_345418987.1">
    <property type="nucleotide sequence ID" value="NZ_BAABHO010000034.1"/>
</dbReference>
<dbReference type="EMBL" id="BAABHO010000034">
    <property type="protein sequence ID" value="GAA4798737.1"/>
    <property type="molecule type" value="Genomic_DNA"/>
</dbReference>
<organism evidence="2 3">
    <name type="scientific">Actinomycetospora chlora</name>
    <dbReference type="NCBI Taxonomy" id="663608"/>
    <lineage>
        <taxon>Bacteria</taxon>
        <taxon>Bacillati</taxon>
        <taxon>Actinomycetota</taxon>
        <taxon>Actinomycetes</taxon>
        <taxon>Pseudonocardiales</taxon>
        <taxon>Pseudonocardiaceae</taxon>
        <taxon>Actinomycetospora</taxon>
    </lineage>
</organism>
<dbReference type="Proteomes" id="UP001500928">
    <property type="component" value="Unassembled WGS sequence"/>
</dbReference>
<gene>
    <name evidence="2" type="ORF">GCM10023200_39340</name>
</gene>
<accession>A0ABP9BQK0</accession>
<evidence type="ECO:0000313" key="2">
    <source>
        <dbReference type="EMBL" id="GAA4798737.1"/>
    </source>
</evidence>
<proteinExistence type="predicted"/>
<name>A0ABP9BQK0_9PSEU</name>
<sequence>MAAPARPPRARVQVRTAALLDELVLTCRAASCVEQWTPAPIGDDSGDGVVQLSLERCPVCGSSTWEVTQVQVAASPSRARRQRARTHRSSRS</sequence>
<keyword evidence="3" id="KW-1185">Reference proteome</keyword>
<reference evidence="3" key="1">
    <citation type="journal article" date="2019" name="Int. J. Syst. Evol. Microbiol.">
        <title>The Global Catalogue of Microorganisms (GCM) 10K type strain sequencing project: providing services to taxonomists for standard genome sequencing and annotation.</title>
        <authorList>
            <consortium name="The Broad Institute Genomics Platform"/>
            <consortium name="The Broad Institute Genome Sequencing Center for Infectious Disease"/>
            <person name="Wu L."/>
            <person name="Ma J."/>
        </authorList>
    </citation>
    <scope>NUCLEOTIDE SEQUENCE [LARGE SCALE GENOMIC DNA]</scope>
    <source>
        <strain evidence="3">JCM 17979</strain>
    </source>
</reference>
<evidence type="ECO:0000256" key="1">
    <source>
        <dbReference type="SAM" id="MobiDB-lite"/>
    </source>
</evidence>
<protein>
    <submittedName>
        <fullName evidence="2">Uncharacterized protein</fullName>
    </submittedName>
</protein>
<comment type="caution">
    <text evidence="2">The sequence shown here is derived from an EMBL/GenBank/DDBJ whole genome shotgun (WGS) entry which is preliminary data.</text>
</comment>
<evidence type="ECO:0000313" key="3">
    <source>
        <dbReference type="Proteomes" id="UP001500928"/>
    </source>
</evidence>
<feature type="compositionally biased region" description="Basic residues" evidence="1">
    <location>
        <begin position="78"/>
        <end position="92"/>
    </location>
</feature>
<feature type="region of interest" description="Disordered" evidence="1">
    <location>
        <begin position="71"/>
        <end position="92"/>
    </location>
</feature>